<name>A0A504YRL3_FASGI</name>
<keyword evidence="2" id="KW-1185">Reference proteome</keyword>
<evidence type="ECO:0000313" key="2">
    <source>
        <dbReference type="Proteomes" id="UP000316759"/>
    </source>
</evidence>
<reference evidence="1 2" key="1">
    <citation type="submission" date="2019-04" db="EMBL/GenBank/DDBJ databases">
        <title>Annotation for the trematode Fasciola gigantica.</title>
        <authorList>
            <person name="Choi Y.-J."/>
        </authorList>
    </citation>
    <scope>NUCLEOTIDE SEQUENCE [LARGE SCALE GENOMIC DNA]</scope>
    <source>
        <strain evidence="1">Uganda_cow_1</strain>
    </source>
</reference>
<dbReference type="Proteomes" id="UP000316759">
    <property type="component" value="Unassembled WGS sequence"/>
</dbReference>
<dbReference type="EMBL" id="SUNJ01009470">
    <property type="protein sequence ID" value="TPP60410.1"/>
    <property type="molecule type" value="Genomic_DNA"/>
</dbReference>
<dbReference type="AlphaFoldDB" id="A0A504YRL3"/>
<dbReference type="OrthoDB" id="411785at2759"/>
<comment type="caution">
    <text evidence="1">The sequence shown here is derived from an EMBL/GenBank/DDBJ whole genome shotgun (WGS) entry which is preliminary data.</text>
</comment>
<protein>
    <submittedName>
        <fullName evidence="1">Uncharacterized protein</fullName>
    </submittedName>
</protein>
<feature type="non-terminal residue" evidence="1">
    <location>
        <position position="1"/>
    </location>
</feature>
<organism evidence="1 2">
    <name type="scientific">Fasciola gigantica</name>
    <name type="common">Giant liver fluke</name>
    <dbReference type="NCBI Taxonomy" id="46835"/>
    <lineage>
        <taxon>Eukaryota</taxon>
        <taxon>Metazoa</taxon>
        <taxon>Spiralia</taxon>
        <taxon>Lophotrochozoa</taxon>
        <taxon>Platyhelminthes</taxon>
        <taxon>Trematoda</taxon>
        <taxon>Digenea</taxon>
        <taxon>Plagiorchiida</taxon>
        <taxon>Echinostomata</taxon>
        <taxon>Echinostomatoidea</taxon>
        <taxon>Fasciolidae</taxon>
        <taxon>Fasciola</taxon>
    </lineage>
</organism>
<dbReference type="STRING" id="46835.A0A504YRL3"/>
<gene>
    <name evidence="1" type="ORF">FGIG_12088</name>
</gene>
<accession>A0A504YRL3</accession>
<evidence type="ECO:0000313" key="1">
    <source>
        <dbReference type="EMBL" id="TPP60410.1"/>
    </source>
</evidence>
<proteinExistence type="predicted"/>
<sequence>YSSLFPTQFISRSNRWLINCHQLTSNKTNSTDSQDKDIFPLPVYGFVMTKLRASHGLPRVSVFPPGADEPIHVNGSPEYLSEQIKTWISQEQNWSLLRHDVNSGSQRELRFSCPRTGLTVFRGVLVKMEQTGSSLKKNKKTPKKNPTGRIEAIFLVAFGQNNNAAFQEPTRRRELCQMLNFSTLLLVFMNSRCFHNDLEEIKSKLSAALSMLDLGDAETKKAPVLSTPDSYTRWEMELPITSATQLEIKLDCVQFRQSDLDELLILKRLVVPSADLRPILATNASTLSVPSVVAPRDLHLQAWIEMLCFSTGCSHVAYYGLPPIGPFSSDFSKHFQIHVAGAGADEDVQIRDAFCALYANEFDTMKCCRCDKSLIAWSNTFSEELGDGQLDLVLYDPVSPFARNYYSCFTPDRIDAMSNICTKKLSPQGWLVVLFEDSTNTVASAAIRSTSIGPFNCVLSYNVSDSVFADPGTCIEIFHHNSMDSLDARAELLVRLRTFKSRCYGQDVSQQHAEMWNQLDLLLEK</sequence>